<accession>A0A7S3JR89</accession>
<feature type="coiled-coil region" evidence="1">
    <location>
        <begin position="646"/>
        <end position="673"/>
    </location>
</feature>
<gene>
    <name evidence="2" type="ORF">ALAG00032_LOCUS1056</name>
</gene>
<reference evidence="2" key="1">
    <citation type="submission" date="2021-01" db="EMBL/GenBank/DDBJ databases">
        <authorList>
            <person name="Corre E."/>
            <person name="Pelletier E."/>
            <person name="Niang G."/>
            <person name="Scheremetjew M."/>
            <person name="Finn R."/>
            <person name="Kale V."/>
            <person name="Holt S."/>
            <person name="Cochrane G."/>
            <person name="Meng A."/>
            <person name="Brown T."/>
            <person name="Cohen L."/>
        </authorList>
    </citation>
    <scope>NUCLEOTIDE SEQUENCE</scope>
    <source>
        <strain evidence="2">CCMP1510</strain>
    </source>
</reference>
<proteinExistence type="predicted"/>
<dbReference type="EMBL" id="HBIJ01001453">
    <property type="protein sequence ID" value="CAE0360326.1"/>
    <property type="molecule type" value="Transcribed_RNA"/>
</dbReference>
<dbReference type="SUPFAM" id="SSF47676">
    <property type="entry name" value="Conserved domain common to transcription factors TFIIS, elongin A, CRSP70"/>
    <property type="match status" value="1"/>
</dbReference>
<evidence type="ECO:0000256" key="1">
    <source>
        <dbReference type="SAM" id="Coils"/>
    </source>
</evidence>
<protein>
    <submittedName>
        <fullName evidence="2">Uncharacterized protein</fullName>
    </submittedName>
</protein>
<organism evidence="2">
    <name type="scientific">Aureoumbra lagunensis</name>
    <dbReference type="NCBI Taxonomy" id="44058"/>
    <lineage>
        <taxon>Eukaryota</taxon>
        <taxon>Sar</taxon>
        <taxon>Stramenopiles</taxon>
        <taxon>Ochrophyta</taxon>
        <taxon>Pelagophyceae</taxon>
        <taxon>Pelagomonadales</taxon>
        <taxon>Aureoumbra</taxon>
    </lineage>
</organism>
<keyword evidence="1" id="KW-0175">Coiled coil</keyword>
<dbReference type="AlphaFoldDB" id="A0A7S3JR89"/>
<evidence type="ECO:0000313" key="2">
    <source>
        <dbReference type="EMBL" id="CAE0360326.1"/>
    </source>
</evidence>
<name>A0A7S3JR89_9STRA</name>
<sequence>MSGLERKRILVIAVNDIENGEHVEHVETKERGVVMNLRKTKTGNFYEVFLVPKGGLKDFRSTQVKKIKIKGEELRSVPRSLKSMSKKELLQARVDGMFETILSRPNGSCTLIGNQFKDLNGELRRQIVVTSDTTVKCNLGCGRCIKQYDLVKFKSTVKEHTGAFLSSQRNAECKEHLRHLRVAMGDLRDDGRHTPRDLVQKSLPLPKARTQPVQKKNCSVITESKYWKFVLEEDNDETTKEDIVTGPRPKRSVERFNPTPTAMFVRRSNYVPGHKTENIVTPIKRKRLISTQQQKEITNNCEQTKFCHFSALKYLHKDLAPGRIGVRAFPRDRQIMPIFMLENAHGKIVDNRSHEAFEQFVVCWMFQDFVARTILHESEPGEATPTTLIRRQMENISEPHHNAELLFSSETVVPKRASYEWWRSHRLRILELGGGIGAVSTMIQQNLASLDPEARHVVFEPNTELANGPLMRNKDRFCSNFEICNAVLSDQSTIQLREGSICSNHPRAWMWGTIQDDGSTIKNTVPGYSLKQVEEILGGKPNILVADCEGGLPPVIDAYPEILDHLFCIYYERDFGDYSHTEQLLQDKGFFCALKTQMHRVWVRNEVSKENIIIPDGGLGGTQKLQANKDQMQNTDCICANNAAQRAKLENKVIALENIRSELEALSARIQEEDPLIAKSIRFHPLGLTQTTLINTQAAARRIAQTPLLTDNQRLLVKGTRVLCPFTLEFDNNEDTDQTTIGGDEDLYLGLVAQAPDSVENEQKEGYHIIFDDGDERTNVPRSEIHAIYIRGTFEFSSVFLQENELVEQELPAQKRTKSTFKSSGHNGEYAQYLKSLETNQNCTNTLKELEHIQISSAFFEQENALVQKVVQLQKSFDPTVAALAKPLVRKWRAAISAARRDT</sequence>
<dbReference type="InterPro" id="IPR035441">
    <property type="entry name" value="TFIIS/LEDGF_dom_sf"/>
</dbReference>